<keyword evidence="2" id="KW-1185">Reference proteome</keyword>
<accession>A0ABN9Q378</accession>
<dbReference type="Gene3D" id="2.40.50.140">
    <property type="entry name" value="Nucleic acid-binding proteins"/>
    <property type="match status" value="1"/>
</dbReference>
<reference evidence="1" key="1">
    <citation type="submission" date="2023-10" db="EMBL/GenBank/DDBJ databases">
        <authorList>
            <person name="Chen Y."/>
            <person name="Shah S."/>
            <person name="Dougan E. K."/>
            <person name="Thang M."/>
            <person name="Chan C."/>
        </authorList>
    </citation>
    <scope>NUCLEOTIDE SEQUENCE [LARGE SCALE GENOMIC DNA]</scope>
</reference>
<feature type="non-terminal residue" evidence="1">
    <location>
        <position position="123"/>
    </location>
</feature>
<comment type="caution">
    <text evidence="1">The sequence shown here is derived from an EMBL/GenBank/DDBJ whole genome shotgun (WGS) entry which is preliminary data.</text>
</comment>
<dbReference type="EMBL" id="CAUYUJ010002232">
    <property type="protein sequence ID" value="CAK0799861.1"/>
    <property type="molecule type" value="Genomic_DNA"/>
</dbReference>
<sequence>MFKKGYGFVGSADGGGDIFVHINNNPNLGSIKMGAAVHVRVVESAGVRRYGVELTMAEGVTGHRRYNISSVFAGNEQKLEDETAGTKRFGVELALAEEELTFIFRELVQLMWDGFFDGLDFRK</sequence>
<dbReference type="InterPro" id="IPR012340">
    <property type="entry name" value="NA-bd_OB-fold"/>
</dbReference>
<protein>
    <recommendedName>
        <fullName evidence="3">CSD domain-containing protein</fullName>
    </recommendedName>
</protein>
<evidence type="ECO:0000313" key="1">
    <source>
        <dbReference type="EMBL" id="CAK0799861.1"/>
    </source>
</evidence>
<organism evidence="1 2">
    <name type="scientific">Prorocentrum cordatum</name>
    <dbReference type="NCBI Taxonomy" id="2364126"/>
    <lineage>
        <taxon>Eukaryota</taxon>
        <taxon>Sar</taxon>
        <taxon>Alveolata</taxon>
        <taxon>Dinophyceae</taxon>
        <taxon>Prorocentrales</taxon>
        <taxon>Prorocentraceae</taxon>
        <taxon>Prorocentrum</taxon>
    </lineage>
</organism>
<name>A0ABN9Q378_9DINO</name>
<evidence type="ECO:0000313" key="2">
    <source>
        <dbReference type="Proteomes" id="UP001189429"/>
    </source>
</evidence>
<proteinExistence type="predicted"/>
<evidence type="ECO:0008006" key="3">
    <source>
        <dbReference type="Google" id="ProtNLM"/>
    </source>
</evidence>
<dbReference type="SUPFAM" id="SSF50249">
    <property type="entry name" value="Nucleic acid-binding proteins"/>
    <property type="match status" value="1"/>
</dbReference>
<gene>
    <name evidence="1" type="ORF">PCOR1329_LOCUS8185</name>
</gene>
<dbReference type="Proteomes" id="UP001189429">
    <property type="component" value="Unassembled WGS sequence"/>
</dbReference>